<keyword evidence="3" id="KW-1185">Reference proteome</keyword>
<evidence type="ECO:0000313" key="3">
    <source>
        <dbReference type="Proteomes" id="UP000326759"/>
    </source>
</evidence>
<comment type="caution">
    <text evidence="2">The sequence shown here is derived from an EMBL/GenBank/DDBJ whole genome shotgun (WGS) entry which is preliminary data.</text>
</comment>
<evidence type="ECO:0000313" key="2">
    <source>
        <dbReference type="EMBL" id="KAB7505676.1"/>
    </source>
</evidence>
<proteinExistence type="predicted"/>
<reference evidence="2 3" key="1">
    <citation type="journal article" date="2019" name="PLoS Biol.">
        <title>Sex chromosomes control vertical transmission of feminizing Wolbachia symbionts in an isopod.</title>
        <authorList>
            <person name="Becking T."/>
            <person name="Chebbi M.A."/>
            <person name="Giraud I."/>
            <person name="Moumen B."/>
            <person name="Laverre T."/>
            <person name="Caubet Y."/>
            <person name="Peccoud J."/>
            <person name="Gilbert C."/>
            <person name="Cordaux R."/>
        </authorList>
    </citation>
    <scope>NUCLEOTIDE SEQUENCE [LARGE SCALE GENOMIC DNA]</scope>
    <source>
        <strain evidence="2">ANa2</strain>
        <tissue evidence="2">Whole body excluding digestive tract and cuticle</tissue>
    </source>
</reference>
<organism evidence="2 3">
    <name type="scientific">Armadillidium nasatum</name>
    <dbReference type="NCBI Taxonomy" id="96803"/>
    <lineage>
        <taxon>Eukaryota</taxon>
        <taxon>Metazoa</taxon>
        <taxon>Ecdysozoa</taxon>
        <taxon>Arthropoda</taxon>
        <taxon>Crustacea</taxon>
        <taxon>Multicrustacea</taxon>
        <taxon>Malacostraca</taxon>
        <taxon>Eumalacostraca</taxon>
        <taxon>Peracarida</taxon>
        <taxon>Isopoda</taxon>
        <taxon>Oniscidea</taxon>
        <taxon>Crinocheta</taxon>
        <taxon>Armadillidiidae</taxon>
        <taxon>Armadillidium</taxon>
    </lineage>
</organism>
<dbReference type="AlphaFoldDB" id="A0A5N5TG97"/>
<dbReference type="EMBL" id="SEYY01001147">
    <property type="protein sequence ID" value="KAB7505676.1"/>
    <property type="molecule type" value="Genomic_DNA"/>
</dbReference>
<gene>
    <name evidence="2" type="ORF">Anas_06914</name>
</gene>
<dbReference type="Proteomes" id="UP000326759">
    <property type="component" value="Unassembled WGS sequence"/>
</dbReference>
<evidence type="ECO:0000259" key="1">
    <source>
        <dbReference type="Pfam" id="PF03067"/>
    </source>
</evidence>
<protein>
    <recommendedName>
        <fullName evidence="1">Chitin-binding type-4 domain-containing protein</fullName>
    </recommendedName>
</protein>
<dbReference type="Pfam" id="PF03067">
    <property type="entry name" value="LPMO_10"/>
    <property type="match status" value="1"/>
</dbReference>
<accession>A0A5N5TG97</accession>
<name>A0A5N5TG97_9CRUS</name>
<feature type="domain" description="Chitin-binding type-4" evidence="1">
    <location>
        <begin position="197"/>
        <end position="354"/>
    </location>
</feature>
<dbReference type="OrthoDB" id="64893at2759"/>
<dbReference type="InterPro" id="IPR004302">
    <property type="entry name" value="Cellulose/chitin-bd_N"/>
</dbReference>
<sequence length="443" mass="50816">MVEINSEYKYYELFDATATTSEKHQGKELLQCNNIREKNYYSATTTEKQQRKELLQCNNIREKNYYSATTSEKQQRKELLQCNNIREKKYYSASTSEKHQRKELLQSNNIREKNYYSTQHHNIRETSFFFHQTKVAYGRERDVGARGERVVYDGGLLKYLYVQSIEYVLFGGYKQALKQLEKSEINIDKRQQNLKNNIVGTGLRRKEQNGGKCGVCGDNYADPTPRAHEDGGTYGNGIITREYKVGDQIFIFVDITANHLGQYVQGNPLRPSSHKNVYSYPLYIVGEDTYQYSLQDKPLPGNFTWYVQLPPSMTCSYCVIQWTYVGANNWGTCDNGTEGMGCGPQETFKNCADVSISASVEGTDVKPGSKAVYYSGDEYSNVVKKDGTFSDGKKKLLVVSPQVCQPVKENDTDWCRLNCMKYPPECPIEKCKCVSEKLEKKYK</sequence>